<dbReference type="HOGENOM" id="CLU_046025_5_0_1"/>
<evidence type="ECO:0000259" key="2">
    <source>
        <dbReference type="Pfam" id="PF20152"/>
    </source>
</evidence>
<dbReference type="PANTHER" id="PTHR40465:SF1">
    <property type="entry name" value="DUF6534 DOMAIN-CONTAINING PROTEIN"/>
    <property type="match status" value="1"/>
</dbReference>
<dbReference type="InterPro" id="IPR045339">
    <property type="entry name" value="DUF6534"/>
</dbReference>
<evidence type="ECO:0000256" key="1">
    <source>
        <dbReference type="SAM" id="Phobius"/>
    </source>
</evidence>
<dbReference type="RefSeq" id="XP_009548123.1">
    <property type="nucleotide sequence ID" value="XM_009549828.1"/>
</dbReference>
<proteinExistence type="predicted"/>
<feature type="domain" description="DUF6534" evidence="2">
    <location>
        <begin position="199"/>
        <end position="284"/>
    </location>
</feature>
<feature type="transmembrane region" description="Helical" evidence="1">
    <location>
        <begin position="58"/>
        <end position="82"/>
    </location>
</feature>
<keyword evidence="4" id="KW-1185">Reference proteome</keyword>
<dbReference type="Pfam" id="PF20152">
    <property type="entry name" value="DUF6534"/>
    <property type="match status" value="1"/>
</dbReference>
<dbReference type="Proteomes" id="UP000030671">
    <property type="component" value="Unassembled WGS sequence"/>
</dbReference>
<accession>W4K150</accession>
<dbReference type="PANTHER" id="PTHR40465">
    <property type="entry name" value="CHROMOSOME 1, WHOLE GENOME SHOTGUN SEQUENCE"/>
    <property type="match status" value="1"/>
</dbReference>
<keyword evidence="1" id="KW-0472">Membrane</keyword>
<organism evidence="3 4">
    <name type="scientific">Heterobasidion irregulare (strain TC 32-1)</name>
    <dbReference type="NCBI Taxonomy" id="747525"/>
    <lineage>
        <taxon>Eukaryota</taxon>
        <taxon>Fungi</taxon>
        <taxon>Dikarya</taxon>
        <taxon>Basidiomycota</taxon>
        <taxon>Agaricomycotina</taxon>
        <taxon>Agaricomycetes</taxon>
        <taxon>Russulales</taxon>
        <taxon>Bondarzewiaceae</taxon>
        <taxon>Heterobasidion</taxon>
        <taxon>Heterobasidion annosum species complex</taxon>
    </lineage>
</organism>
<protein>
    <recommendedName>
        <fullName evidence="2">DUF6534 domain-containing protein</fullName>
    </recommendedName>
</protein>
<dbReference type="GeneID" id="20674250"/>
<feature type="transmembrane region" description="Helical" evidence="1">
    <location>
        <begin position="94"/>
        <end position="117"/>
    </location>
</feature>
<feature type="transmembrane region" description="Helical" evidence="1">
    <location>
        <begin position="191"/>
        <end position="211"/>
    </location>
</feature>
<feature type="transmembrane region" description="Helical" evidence="1">
    <location>
        <begin position="20"/>
        <end position="46"/>
    </location>
</feature>
<feature type="transmembrane region" description="Helical" evidence="1">
    <location>
        <begin position="259"/>
        <end position="281"/>
    </location>
</feature>
<reference evidence="3 4" key="1">
    <citation type="journal article" date="2012" name="New Phytol.">
        <title>Insight into trade-off between wood decay and parasitism from the genome of a fungal forest pathogen.</title>
        <authorList>
            <person name="Olson A."/>
            <person name="Aerts A."/>
            <person name="Asiegbu F."/>
            <person name="Belbahri L."/>
            <person name="Bouzid O."/>
            <person name="Broberg A."/>
            <person name="Canback B."/>
            <person name="Coutinho P.M."/>
            <person name="Cullen D."/>
            <person name="Dalman K."/>
            <person name="Deflorio G."/>
            <person name="van Diepen L.T."/>
            <person name="Dunand C."/>
            <person name="Duplessis S."/>
            <person name="Durling M."/>
            <person name="Gonthier P."/>
            <person name="Grimwood J."/>
            <person name="Fossdal C.G."/>
            <person name="Hansson D."/>
            <person name="Henrissat B."/>
            <person name="Hietala A."/>
            <person name="Himmelstrand K."/>
            <person name="Hoffmeister D."/>
            <person name="Hogberg N."/>
            <person name="James T.Y."/>
            <person name="Karlsson M."/>
            <person name="Kohler A."/>
            <person name="Kues U."/>
            <person name="Lee Y.H."/>
            <person name="Lin Y.C."/>
            <person name="Lind M."/>
            <person name="Lindquist E."/>
            <person name="Lombard V."/>
            <person name="Lucas S."/>
            <person name="Lunden K."/>
            <person name="Morin E."/>
            <person name="Murat C."/>
            <person name="Park J."/>
            <person name="Raffaello T."/>
            <person name="Rouze P."/>
            <person name="Salamov A."/>
            <person name="Schmutz J."/>
            <person name="Solheim H."/>
            <person name="Stahlberg J."/>
            <person name="Velez H."/>
            <person name="de Vries R.P."/>
            <person name="Wiebenga A."/>
            <person name="Woodward S."/>
            <person name="Yakovlev I."/>
            <person name="Garbelotto M."/>
            <person name="Martin F."/>
            <person name="Grigoriev I.V."/>
            <person name="Stenlid J."/>
        </authorList>
    </citation>
    <scope>NUCLEOTIDE SEQUENCE [LARGE SCALE GENOMIC DNA]</scope>
    <source>
        <strain evidence="3 4">TC 32-1</strain>
    </source>
</reference>
<gene>
    <name evidence="3" type="ORF">HETIRDRAFT_428047</name>
</gene>
<keyword evidence="1" id="KW-1133">Transmembrane helix</keyword>
<feature type="transmembrane region" description="Helical" evidence="1">
    <location>
        <begin position="231"/>
        <end position="253"/>
    </location>
</feature>
<dbReference type="KEGG" id="hir:HETIRDRAFT_428047"/>
<feature type="transmembrane region" description="Helical" evidence="1">
    <location>
        <begin position="129"/>
        <end position="150"/>
    </location>
</feature>
<dbReference type="eggNOG" id="ENOG502SSDR">
    <property type="taxonomic scope" value="Eukaryota"/>
</dbReference>
<keyword evidence="1" id="KW-0812">Transmembrane</keyword>
<evidence type="ECO:0000313" key="4">
    <source>
        <dbReference type="Proteomes" id="UP000030671"/>
    </source>
</evidence>
<dbReference type="InParanoid" id="W4K150"/>
<dbReference type="OrthoDB" id="2535105at2759"/>
<dbReference type="EMBL" id="KI925460">
    <property type="protein sequence ID" value="ETW79542.1"/>
    <property type="molecule type" value="Genomic_DNA"/>
</dbReference>
<name>W4K150_HETIT</name>
<dbReference type="AlphaFoldDB" id="W4K150"/>
<sequence>MSSCVSMPPSDHALVDIQSTYGALFLGVVVSVSFLGIVTVQTWIYWLNYPDDHLRTKATVFIIWILEIIRSTFGIHAVYHYLVLQWENTAALEASIWSVDINLLITALIQVTVHWYFAYRVKILSRGNWILVSVIVLERAGFWKFHYLWFDTRLTFSFPPDNTSIAAETFAKIQGKTFPGMLRANHSSQDFSTAALASAIVTDICIAFSLIYYLNQINHELSGLRAQANHLIFYAINIGVITSAADIVVLSSIKGQGLWYFAIYEIVGGFYANSLLASLNARKSIRDYDPRNDIHMSTLRVAPPPQTELEPNAISFSQMVTKSTASSGKNMPEIFSVA</sequence>
<evidence type="ECO:0000313" key="3">
    <source>
        <dbReference type="EMBL" id="ETW79542.1"/>
    </source>
</evidence>